<dbReference type="AlphaFoldDB" id="A0A1M3TC86"/>
<feature type="region of interest" description="Disordered" evidence="1">
    <location>
        <begin position="98"/>
        <end position="130"/>
    </location>
</feature>
<accession>A0A1M3TC86</accession>
<proteinExistence type="predicted"/>
<dbReference type="EMBL" id="KV878244">
    <property type="protein sequence ID" value="OJZ84380.1"/>
    <property type="molecule type" value="Genomic_DNA"/>
</dbReference>
<gene>
    <name evidence="2" type="ORF">ASPFODRAFT_678580</name>
</gene>
<evidence type="ECO:0000313" key="2">
    <source>
        <dbReference type="EMBL" id="OJZ84380.1"/>
    </source>
</evidence>
<evidence type="ECO:0000313" key="3">
    <source>
        <dbReference type="Proteomes" id="UP000184063"/>
    </source>
</evidence>
<feature type="compositionally biased region" description="Polar residues" evidence="1">
    <location>
        <begin position="1"/>
        <end position="11"/>
    </location>
</feature>
<name>A0A1M3TC86_ASPLC</name>
<evidence type="ECO:0000256" key="1">
    <source>
        <dbReference type="SAM" id="MobiDB-lite"/>
    </source>
</evidence>
<dbReference type="Proteomes" id="UP000184063">
    <property type="component" value="Unassembled WGS sequence"/>
</dbReference>
<sequence>MAGRGSTTSLKGSDGPIKDRSDGEGMSDIRPLRLYESGAREMEPGMLEAREEQGNPVTQAGCHWHHIIYESVHIVWMSCDRTTYVPIDNYANKKMCFEQQGRDERNQSPDKTNTPTNSTRFNDSHACSEI</sequence>
<feature type="region of interest" description="Disordered" evidence="1">
    <location>
        <begin position="1"/>
        <end position="44"/>
    </location>
</feature>
<protein>
    <submittedName>
        <fullName evidence="2">Uncharacterized protein</fullName>
    </submittedName>
</protein>
<dbReference type="VEuPathDB" id="FungiDB:ASPFODRAFT_678580"/>
<reference evidence="3" key="1">
    <citation type="journal article" date="2017" name="Genome Biol.">
        <title>Comparative genomics reveals high biological diversity and specific adaptations in the industrially and medically important fungal genus Aspergillus.</title>
        <authorList>
            <person name="de Vries R.P."/>
            <person name="Riley R."/>
            <person name="Wiebenga A."/>
            <person name="Aguilar-Osorio G."/>
            <person name="Amillis S."/>
            <person name="Uchima C.A."/>
            <person name="Anderluh G."/>
            <person name="Asadollahi M."/>
            <person name="Askin M."/>
            <person name="Barry K."/>
            <person name="Battaglia E."/>
            <person name="Bayram O."/>
            <person name="Benocci T."/>
            <person name="Braus-Stromeyer S.A."/>
            <person name="Caldana C."/>
            <person name="Canovas D."/>
            <person name="Cerqueira G.C."/>
            <person name="Chen F."/>
            <person name="Chen W."/>
            <person name="Choi C."/>
            <person name="Clum A."/>
            <person name="Dos Santos R.A."/>
            <person name="Damasio A.R."/>
            <person name="Diallinas G."/>
            <person name="Emri T."/>
            <person name="Fekete E."/>
            <person name="Flipphi M."/>
            <person name="Freyberg S."/>
            <person name="Gallo A."/>
            <person name="Gournas C."/>
            <person name="Habgood R."/>
            <person name="Hainaut M."/>
            <person name="Harispe M.L."/>
            <person name="Henrissat B."/>
            <person name="Hilden K.S."/>
            <person name="Hope R."/>
            <person name="Hossain A."/>
            <person name="Karabika E."/>
            <person name="Karaffa L."/>
            <person name="Karanyi Z."/>
            <person name="Krasevec N."/>
            <person name="Kuo A."/>
            <person name="Kusch H."/>
            <person name="LaButti K."/>
            <person name="Lagendijk E.L."/>
            <person name="Lapidus A."/>
            <person name="Levasseur A."/>
            <person name="Lindquist E."/>
            <person name="Lipzen A."/>
            <person name="Logrieco A.F."/>
            <person name="MacCabe A."/>
            <person name="Maekelae M.R."/>
            <person name="Malavazi I."/>
            <person name="Melin P."/>
            <person name="Meyer V."/>
            <person name="Mielnichuk N."/>
            <person name="Miskei M."/>
            <person name="Molnar A.P."/>
            <person name="Mule G."/>
            <person name="Ngan C.Y."/>
            <person name="Orejas M."/>
            <person name="Orosz E."/>
            <person name="Ouedraogo J.P."/>
            <person name="Overkamp K.M."/>
            <person name="Park H.-S."/>
            <person name="Perrone G."/>
            <person name="Piumi F."/>
            <person name="Punt P.J."/>
            <person name="Ram A.F."/>
            <person name="Ramon A."/>
            <person name="Rauscher S."/>
            <person name="Record E."/>
            <person name="Riano-Pachon D.M."/>
            <person name="Robert V."/>
            <person name="Roehrig J."/>
            <person name="Ruller R."/>
            <person name="Salamov A."/>
            <person name="Salih N.S."/>
            <person name="Samson R.A."/>
            <person name="Sandor E."/>
            <person name="Sanguinetti M."/>
            <person name="Schuetze T."/>
            <person name="Sepcic K."/>
            <person name="Shelest E."/>
            <person name="Sherlock G."/>
            <person name="Sophianopoulou V."/>
            <person name="Squina F.M."/>
            <person name="Sun H."/>
            <person name="Susca A."/>
            <person name="Todd R.B."/>
            <person name="Tsang A."/>
            <person name="Unkles S.E."/>
            <person name="van de Wiele N."/>
            <person name="van Rossen-Uffink D."/>
            <person name="Oliveira J.V."/>
            <person name="Vesth T.C."/>
            <person name="Visser J."/>
            <person name="Yu J.-H."/>
            <person name="Zhou M."/>
            <person name="Andersen M.R."/>
            <person name="Archer D.B."/>
            <person name="Baker S.E."/>
            <person name="Benoit I."/>
            <person name="Brakhage A.A."/>
            <person name="Braus G.H."/>
            <person name="Fischer R."/>
            <person name="Frisvad J.C."/>
            <person name="Goldman G.H."/>
            <person name="Houbraken J."/>
            <person name="Oakley B."/>
            <person name="Pocsi I."/>
            <person name="Scazzocchio C."/>
            <person name="Seiboth B."/>
            <person name="vanKuyk P.A."/>
            <person name="Wortman J."/>
            <person name="Dyer P.S."/>
            <person name="Grigoriev I.V."/>
        </authorList>
    </citation>
    <scope>NUCLEOTIDE SEQUENCE [LARGE SCALE GENOMIC DNA]</scope>
    <source>
        <strain evidence="3">CBS 106.47</strain>
    </source>
</reference>
<feature type="compositionally biased region" description="Polar residues" evidence="1">
    <location>
        <begin position="109"/>
        <end position="121"/>
    </location>
</feature>
<organism evidence="2 3">
    <name type="scientific">Aspergillus luchuensis (strain CBS 106.47)</name>
    <dbReference type="NCBI Taxonomy" id="1137211"/>
    <lineage>
        <taxon>Eukaryota</taxon>
        <taxon>Fungi</taxon>
        <taxon>Dikarya</taxon>
        <taxon>Ascomycota</taxon>
        <taxon>Pezizomycotina</taxon>
        <taxon>Eurotiomycetes</taxon>
        <taxon>Eurotiomycetidae</taxon>
        <taxon>Eurotiales</taxon>
        <taxon>Aspergillaceae</taxon>
        <taxon>Aspergillus</taxon>
        <taxon>Aspergillus subgen. Circumdati</taxon>
    </lineage>
</organism>
<feature type="compositionally biased region" description="Basic and acidic residues" evidence="1">
    <location>
        <begin position="30"/>
        <end position="44"/>
    </location>
</feature>